<accession>A0A915KM65</accession>
<reference evidence="2" key="1">
    <citation type="submission" date="2022-11" db="UniProtKB">
        <authorList>
            <consortium name="WormBaseParasite"/>
        </authorList>
    </citation>
    <scope>IDENTIFICATION</scope>
</reference>
<sequence length="57" mass="6641">MNRAGADAEKDKVFRIFNDHMTSYLESIKPQIIGIKSIEPFFGRTLPIIFFKQFAVY</sequence>
<dbReference type="WBParaSite" id="nRc.2.0.1.t39529-RA">
    <property type="protein sequence ID" value="nRc.2.0.1.t39529-RA"/>
    <property type="gene ID" value="nRc.2.0.1.g39529"/>
</dbReference>
<keyword evidence="1" id="KW-1185">Reference proteome</keyword>
<dbReference type="Proteomes" id="UP000887565">
    <property type="component" value="Unplaced"/>
</dbReference>
<organism evidence="1 2">
    <name type="scientific">Romanomermis culicivorax</name>
    <name type="common">Nematode worm</name>
    <dbReference type="NCBI Taxonomy" id="13658"/>
    <lineage>
        <taxon>Eukaryota</taxon>
        <taxon>Metazoa</taxon>
        <taxon>Ecdysozoa</taxon>
        <taxon>Nematoda</taxon>
        <taxon>Enoplea</taxon>
        <taxon>Dorylaimia</taxon>
        <taxon>Mermithida</taxon>
        <taxon>Mermithoidea</taxon>
        <taxon>Mermithidae</taxon>
        <taxon>Romanomermis</taxon>
    </lineage>
</organism>
<dbReference type="AlphaFoldDB" id="A0A915KM65"/>
<protein>
    <submittedName>
        <fullName evidence="2">Uncharacterized protein</fullName>
    </submittedName>
</protein>
<proteinExistence type="predicted"/>
<evidence type="ECO:0000313" key="1">
    <source>
        <dbReference type="Proteomes" id="UP000887565"/>
    </source>
</evidence>
<name>A0A915KM65_ROMCU</name>
<evidence type="ECO:0000313" key="2">
    <source>
        <dbReference type="WBParaSite" id="nRc.2.0.1.t39529-RA"/>
    </source>
</evidence>